<name>A0ABR5TIA6_9BURK</name>
<evidence type="ECO:0000313" key="2">
    <source>
        <dbReference type="EMBL" id="KWZ44704.1"/>
    </source>
</evidence>
<feature type="compositionally biased region" description="Basic residues" evidence="1">
    <location>
        <begin position="20"/>
        <end position="32"/>
    </location>
</feature>
<evidence type="ECO:0000256" key="1">
    <source>
        <dbReference type="SAM" id="MobiDB-lite"/>
    </source>
</evidence>
<keyword evidence="3" id="KW-1185">Reference proteome</keyword>
<sequence>MRDDAGRDHGRDHGRERVASRRIRRGRKNARLQRRVQAGQFRVIGRFAARGERLTGGEYEGGRANAPIVLSDCA</sequence>
<protein>
    <submittedName>
        <fullName evidence="2">Uncharacterized protein</fullName>
    </submittedName>
</protein>
<dbReference type="Proteomes" id="UP000070255">
    <property type="component" value="Unassembled WGS sequence"/>
</dbReference>
<gene>
    <name evidence="2" type="ORF">WS72_04090</name>
</gene>
<proteinExistence type="predicted"/>
<feature type="region of interest" description="Disordered" evidence="1">
    <location>
        <begin position="1"/>
        <end position="32"/>
    </location>
</feature>
<dbReference type="EMBL" id="LNJQ01000001">
    <property type="protein sequence ID" value="KWZ44704.1"/>
    <property type="molecule type" value="Genomic_DNA"/>
</dbReference>
<accession>A0ABR5TIA6</accession>
<comment type="caution">
    <text evidence="2">The sequence shown here is derived from an EMBL/GenBank/DDBJ whole genome shotgun (WGS) entry which is preliminary data.</text>
</comment>
<organism evidence="2 3">
    <name type="scientific">Burkholderia savannae</name>
    <dbReference type="NCBI Taxonomy" id="1637837"/>
    <lineage>
        <taxon>Bacteria</taxon>
        <taxon>Pseudomonadati</taxon>
        <taxon>Pseudomonadota</taxon>
        <taxon>Betaproteobacteria</taxon>
        <taxon>Burkholderiales</taxon>
        <taxon>Burkholderiaceae</taxon>
        <taxon>Burkholderia</taxon>
        <taxon>pseudomallei group</taxon>
    </lineage>
</organism>
<feature type="compositionally biased region" description="Basic and acidic residues" evidence="1">
    <location>
        <begin position="1"/>
        <end position="19"/>
    </location>
</feature>
<evidence type="ECO:0000313" key="3">
    <source>
        <dbReference type="Proteomes" id="UP000070255"/>
    </source>
</evidence>
<reference evidence="2 3" key="1">
    <citation type="submission" date="2015-11" db="EMBL/GenBank/DDBJ databases">
        <authorList>
            <person name="Sahl J."/>
            <person name="Wagner D."/>
            <person name="Keim P."/>
        </authorList>
    </citation>
    <scope>NUCLEOTIDE SEQUENCE [LARGE SCALE GENOMIC DNA]</scope>
    <source>
        <strain evidence="2 3">BDU18</strain>
    </source>
</reference>